<accession>A0A017S0J4</accession>
<evidence type="ECO:0000313" key="9">
    <source>
        <dbReference type="EMBL" id="EYE90371.1"/>
    </source>
</evidence>
<dbReference type="Proteomes" id="UP000019804">
    <property type="component" value="Unassembled WGS sequence"/>
</dbReference>
<evidence type="ECO:0000256" key="2">
    <source>
        <dbReference type="ARBA" id="ARBA00022490"/>
    </source>
</evidence>
<keyword evidence="10" id="KW-1185">Reference proteome</keyword>
<dbReference type="PANTHER" id="PTHR22594:SF16">
    <property type="entry name" value="ASPARAGINE--TRNA LIGASE, CYTOPLASMIC"/>
    <property type="match status" value="1"/>
</dbReference>
<evidence type="ECO:0000256" key="5">
    <source>
        <dbReference type="ARBA" id="ARBA00022840"/>
    </source>
</evidence>
<sequence>MKVRAAAELASIDTYREMKTTKVTPAPMQTQVEGGATLFEMPYYDKKAYLTQSSQLYLETALAGLGSVYCIGKSFRAEKSLNVFPATRRHLSEFTHVEAELDYIDFADLLDHIGQVVISVIDKVLAEKKSAAQIQLLNPGFHRPLRPFLHMRYSEAIEWPNTQGPLIPNEEGNRHTFGDDITEAAECKMTDAINCPIFLSHFSADAAAA</sequence>
<keyword evidence="4" id="KW-0547">Nucleotide-binding</keyword>
<protein>
    <submittedName>
        <fullName evidence="9">Class II aaRS and biotin synthetase</fullName>
    </submittedName>
</protein>
<evidence type="ECO:0000256" key="3">
    <source>
        <dbReference type="ARBA" id="ARBA00022598"/>
    </source>
</evidence>
<dbReference type="EMBL" id="KK088461">
    <property type="protein sequence ID" value="EYE90371.1"/>
    <property type="molecule type" value="Genomic_DNA"/>
</dbReference>
<organism evidence="9 10">
    <name type="scientific">Aspergillus ruber (strain CBS 135680)</name>
    <dbReference type="NCBI Taxonomy" id="1388766"/>
    <lineage>
        <taxon>Eukaryota</taxon>
        <taxon>Fungi</taxon>
        <taxon>Dikarya</taxon>
        <taxon>Ascomycota</taxon>
        <taxon>Pezizomycotina</taxon>
        <taxon>Eurotiomycetes</taxon>
        <taxon>Eurotiomycetidae</taxon>
        <taxon>Eurotiales</taxon>
        <taxon>Aspergillaceae</taxon>
        <taxon>Aspergillus</taxon>
        <taxon>Aspergillus subgen. Aspergillus</taxon>
    </lineage>
</organism>
<keyword evidence="7" id="KW-0030">Aminoacyl-tRNA synthetase</keyword>
<keyword evidence="6" id="KW-0648">Protein biosynthesis</keyword>
<evidence type="ECO:0000256" key="4">
    <source>
        <dbReference type="ARBA" id="ARBA00022741"/>
    </source>
</evidence>
<dbReference type="GO" id="GO:0005737">
    <property type="term" value="C:cytoplasm"/>
    <property type="evidence" value="ECO:0007669"/>
    <property type="project" value="UniProtKB-SubCell"/>
</dbReference>
<feature type="domain" description="Aminoacyl-tRNA synthetase class II (D/K/N)" evidence="8">
    <location>
        <begin position="24"/>
        <end position="203"/>
    </location>
</feature>
<dbReference type="OrthoDB" id="1931232at2759"/>
<dbReference type="GeneID" id="63694956"/>
<proteinExistence type="predicted"/>
<dbReference type="InterPro" id="IPR045864">
    <property type="entry name" value="aa-tRNA-synth_II/BPL/LPL"/>
</dbReference>
<dbReference type="HOGENOM" id="CLU_1315150_0_0_1"/>
<reference evidence="10" key="1">
    <citation type="journal article" date="2014" name="Nat. Commun.">
        <title>Genomic adaptations of the halophilic Dead Sea filamentous fungus Eurotium rubrum.</title>
        <authorList>
            <person name="Kis-Papo T."/>
            <person name="Weig A.R."/>
            <person name="Riley R."/>
            <person name="Persoh D."/>
            <person name="Salamov A."/>
            <person name="Sun H."/>
            <person name="Lipzen A."/>
            <person name="Wasser S.P."/>
            <person name="Rambold G."/>
            <person name="Grigoriev I.V."/>
            <person name="Nevo E."/>
        </authorList>
    </citation>
    <scope>NUCLEOTIDE SEQUENCE [LARGE SCALE GENOMIC DNA]</scope>
    <source>
        <strain evidence="10">CBS 135680</strain>
    </source>
</reference>
<keyword evidence="2" id="KW-0963">Cytoplasm</keyword>
<comment type="subcellular location">
    <subcellularLocation>
        <location evidence="1">Cytoplasm</location>
    </subcellularLocation>
</comment>
<dbReference type="GO" id="GO:0004816">
    <property type="term" value="F:asparagine-tRNA ligase activity"/>
    <property type="evidence" value="ECO:0007669"/>
    <property type="project" value="TreeGrafter"/>
</dbReference>
<dbReference type="GO" id="GO:0006421">
    <property type="term" value="P:asparaginyl-tRNA aminoacylation"/>
    <property type="evidence" value="ECO:0007669"/>
    <property type="project" value="TreeGrafter"/>
</dbReference>
<evidence type="ECO:0000313" key="10">
    <source>
        <dbReference type="Proteomes" id="UP000019804"/>
    </source>
</evidence>
<evidence type="ECO:0000256" key="7">
    <source>
        <dbReference type="ARBA" id="ARBA00023146"/>
    </source>
</evidence>
<dbReference type="AlphaFoldDB" id="A0A017S0J4"/>
<dbReference type="PANTHER" id="PTHR22594">
    <property type="entry name" value="ASPARTYL/LYSYL-TRNA SYNTHETASE"/>
    <property type="match status" value="1"/>
</dbReference>
<dbReference type="SUPFAM" id="SSF55681">
    <property type="entry name" value="Class II aaRS and biotin synthetases"/>
    <property type="match status" value="1"/>
</dbReference>
<evidence type="ECO:0000256" key="1">
    <source>
        <dbReference type="ARBA" id="ARBA00004496"/>
    </source>
</evidence>
<dbReference type="InterPro" id="IPR004364">
    <property type="entry name" value="Aa-tRNA-synt_II"/>
</dbReference>
<dbReference type="Pfam" id="PF00152">
    <property type="entry name" value="tRNA-synt_2"/>
    <property type="match status" value="1"/>
</dbReference>
<dbReference type="Gene3D" id="3.30.930.10">
    <property type="entry name" value="Bira Bifunctional Protein, Domain 2"/>
    <property type="match status" value="1"/>
</dbReference>
<evidence type="ECO:0000256" key="6">
    <source>
        <dbReference type="ARBA" id="ARBA00022917"/>
    </source>
</evidence>
<dbReference type="RefSeq" id="XP_040634061.1">
    <property type="nucleotide sequence ID" value="XM_040779832.1"/>
</dbReference>
<dbReference type="GO" id="GO:0005524">
    <property type="term" value="F:ATP binding"/>
    <property type="evidence" value="ECO:0007669"/>
    <property type="project" value="UniProtKB-KW"/>
</dbReference>
<name>A0A017S0J4_ASPRC</name>
<dbReference type="STRING" id="1388766.A0A017S0J4"/>
<keyword evidence="5" id="KW-0067">ATP-binding</keyword>
<gene>
    <name evidence="9" type="ORF">EURHEDRAFT_390434</name>
</gene>
<keyword evidence="3" id="KW-0436">Ligase</keyword>
<evidence type="ECO:0000259" key="8">
    <source>
        <dbReference type="Pfam" id="PF00152"/>
    </source>
</evidence>